<evidence type="ECO:0000313" key="1">
    <source>
        <dbReference type="EMBL" id="KZT08282.1"/>
    </source>
</evidence>
<dbReference type="Proteomes" id="UP000076871">
    <property type="component" value="Unassembled WGS sequence"/>
</dbReference>
<dbReference type="AlphaFoldDB" id="A0A165F375"/>
<reference evidence="1 2" key="1">
    <citation type="journal article" date="2016" name="Mol. Biol. Evol.">
        <title>Comparative Genomics of Early-Diverging Mushroom-Forming Fungi Provides Insights into the Origins of Lignocellulose Decay Capabilities.</title>
        <authorList>
            <person name="Nagy L.G."/>
            <person name="Riley R."/>
            <person name="Tritt A."/>
            <person name="Adam C."/>
            <person name="Daum C."/>
            <person name="Floudas D."/>
            <person name="Sun H."/>
            <person name="Yadav J.S."/>
            <person name="Pangilinan J."/>
            <person name="Larsson K.H."/>
            <person name="Matsuura K."/>
            <person name="Barry K."/>
            <person name="Labutti K."/>
            <person name="Kuo R."/>
            <person name="Ohm R.A."/>
            <person name="Bhattacharya S.S."/>
            <person name="Shirouzu T."/>
            <person name="Yoshinaga Y."/>
            <person name="Martin F.M."/>
            <person name="Grigoriev I.V."/>
            <person name="Hibbett D.S."/>
        </authorList>
    </citation>
    <scope>NUCLEOTIDE SEQUENCE [LARGE SCALE GENOMIC DNA]</scope>
    <source>
        <strain evidence="1 2">93-53</strain>
    </source>
</reference>
<dbReference type="InParanoid" id="A0A165F375"/>
<organism evidence="1 2">
    <name type="scientific">Laetiporus sulphureus 93-53</name>
    <dbReference type="NCBI Taxonomy" id="1314785"/>
    <lineage>
        <taxon>Eukaryota</taxon>
        <taxon>Fungi</taxon>
        <taxon>Dikarya</taxon>
        <taxon>Basidiomycota</taxon>
        <taxon>Agaricomycotina</taxon>
        <taxon>Agaricomycetes</taxon>
        <taxon>Polyporales</taxon>
        <taxon>Laetiporus</taxon>
    </lineage>
</organism>
<name>A0A165F375_9APHY</name>
<accession>A0A165F375</accession>
<gene>
    <name evidence="1" type="ORF">LAESUDRAFT_757959</name>
</gene>
<sequence length="144" mass="15314">MRILQFLNQLIGSHPLNLRQLLLHHLSPQLTFRSGHCLSIQWSVTSHGCQSVEGLPLIIVLILQLILHQLCMLENAPQNELCATFAGGAGHPAPGSGLLSSLVVTLSGCDGSAFTFVNSFEIAANGWMALDGVMVTADLEVDGG</sequence>
<evidence type="ECO:0000313" key="2">
    <source>
        <dbReference type="Proteomes" id="UP000076871"/>
    </source>
</evidence>
<proteinExistence type="predicted"/>
<protein>
    <submittedName>
        <fullName evidence="1">Uncharacterized protein</fullName>
    </submittedName>
</protein>
<dbReference type="RefSeq" id="XP_040766022.1">
    <property type="nucleotide sequence ID" value="XM_040912384.1"/>
</dbReference>
<keyword evidence="2" id="KW-1185">Reference proteome</keyword>
<dbReference type="GeneID" id="63829412"/>
<dbReference type="EMBL" id="KV427616">
    <property type="protein sequence ID" value="KZT08282.1"/>
    <property type="molecule type" value="Genomic_DNA"/>
</dbReference>